<keyword evidence="1" id="KW-0472">Membrane</keyword>
<keyword evidence="1" id="KW-0812">Transmembrane</keyword>
<organism evidence="2 3">
    <name type="scientific">Bacillus suaedaesalsae</name>
    <dbReference type="NCBI Taxonomy" id="2810349"/>
    <lineage>
        <taxon>Bacteria</taxon>
        <taxon>Bacillati</taxon>
        <taxon>Bacillota</taxon>
        <taxon>Bacilli</taxon>
        <taxon>Bacillales</taxon>
        <taxon>Bacillaceae</taxon>
        <taxon>Bacillus</taxon>
    </lineage>
</organism>
<evidence type="ECO:0000313" key="3">
    <source>
        <dbReference type="Proteomes" id="UP001518925"/>
    </source>
</evidence>
<dbReference type="Proteomes" id="UP001518925">
    <property type="component" value="Unassembled WGS sequence"/>
</dbReference>
<dbReference type="RefSeq" id="WP_204202254.1">
    <property type="nucleotide sequence ID" value="NZ_JAFELM010000016.1"/>
</dbReference>
<dbReference type="EMBL" id="JAFELM010000016">
    <property type="protein sequence ID" value="MBM6616883.1"/>
    <property type="molecule type" value="Genomic_DNA"/>
</dbReference>
<keyword evidence="3" id="KW-1185">Reference proteome</keyword>
<reference evidence="2 3" key="1">
    <citation type="submission" date="2021-02" db="EMBL/GenBank/DDBJ databases">
        <title>Bacillus sp. RD4P76, an endophyte from a halophyte.</title>
        <authorList>
            <person name="Sun J.-Q."/>
        </authorList>
    </citation>
    <scope>NUCLEOTIDE SEQUENCE [LARGE SCALE GENOMIC DNA]</scope>
    <source>
        <strain evidence="2 3">RD4P76</strain>
    </source>
</reference>
<name>A0ABS2DEJ1_9BACI</name>
<accession>A0ABS2DEJ1</accession>
<evidence type="ECO:0000313" key="2">
    <source>
        <dbReference type="EMBL" id="MBM6616883.1"/>
    </source>
</evidence>
<gene>
    <name evidence="2" type="ORF">JR050_04190</name>
</gene>
<evidence type="ECO:0000256" key="1">
    <source>
        <dbReference type="SAM" id="Phobius"/>
    </source>
</evidence>
<evidence type="ECO:0008006" key="4">
    <source>
        <dbReference type="Google" id="ProtNLM"/>
    </source>
</evidence>
<keyword evidence="1" id="KW-1133">Transmembrane helix</keyword>
<sequence>MIGFYSMLIIVVFFSVILSSSRYFYMMELRAFSKKVMKNLQVDIINLDFSFGQMVYFISLPSNLPHIKHAKKEDIVVELEYNSYFFPKIRGIKVLVEGEENTEVLAYLPISDFRLPSLDRILEEGRINEEEYLKMSMYKLMHPETVKEIAEETYKQIQVGRLV</sequence>
<feature type="transmembrane region" description="Helical" evidence="1">
    <location>
        <begin position="6"/>
        <end position="25"/>
    </location>
</feature>
<protein>
    <recommendedName>
        <fullName evidence="4">DUF4230 domain-containing protein</fullName>
    </recommendedName>
</protein>
<proteinExistence type="predicted"/>
<comment type="caution">
    <text evidence="2">The sequence shown here is derived from an EMBL/GenBank/DDBJ whole genome shotgun (WGS) entry which is preliminary data.</text>
</comment>